<dbReference type="RefSeq" id="WP_167996845.1">
    <property type="nucleotide sequence ID" value="NZ_JAATEM010000021.1"/>
</dbReference>
<sequence length="474" mass="50895">MSREQRGPNEKLGAVLALAGISNAGLARRVNDLGAQRGLTLRYDKTSVARWVSKGMVPQGAAPHLIAAAIGQKLGRPVPLHEIGLADADPAPEVGLAFPRDVGQAVKSATELYRLDLAGRRAGSGGIWQSLAGSFAVSAYATPASRWLITPADSSVARDPAPAEGSAAPIKVGHSDVQKLREAAEDARRWDSKYGGGDWRSSMVPECLRVEAAPLLLGSYSDDVGRALFGAAAELTRLAGWMAFDTGQQEAAQRYYIQALRLARAAADVPLGGYVLASMSLQATYRGFGDEGVDLAQAALERNRGLATARTMSFFRLVEARAHARAGDAQAAGAALKSAEGWLERSRPGDSDPSWLGFYTYDRFAADAAECYRDLKAPRQVRRFTEQALSRPTEEFVRSHGLRLVVSAVAELESGNLDAACEQGVRAVEVAGRISSARTTEYVKDLLHRLEPYGDEPRVMELRERARPLLMAPA</sequence>
<dbReference type="SUPFAM" id="SSF48452">
    <property type="entry name" value="TPR-like"/>
    <property type="match status" value="1"/>
</dbReference>
<accession>A0ABX1AA04</accession>
<protein>
    <submittedName>
        <fullName evidence="1">MFS transporter</fullName>
    </submittedName>
</protein>
<evidence type="ECO:0000313" key="1">
    <source>
        <dbReference type="EMBL" id="NJP52005.1"/>
    </source>
</evidence>
<evidence type="ECO:0000313" key="2">
    <source>
        <dbReference type="Proteomes" id="UP000730591"/>
    </source>
</evidence>
<organism evidence="1 2">
    <name type="scientific">Streptomyces composti</name>
    <dbReference type="NCBI Taxonomy" id="2720025"/>
    <lineage>
        <taxon>Bacteria</taxon>
        <taxon>Bacillati</taxon>
        <taxon>Actinomycetota</taxon>
        <taxon>Actinomycetes</taxon>
        <taxon>Kitasatosporales</taxon>
        <taxon>Streptomycetaceae</taxon>
        <taxon>Streptomyces</taxon>
    </lineage>
</organism>
<proteinExistence type="predicted"/>
<dbReference type="InterPro" id="IPR011990">
    <property type="entry name" value="TPR-like_helical_dom_sf"/>
</dbReference>
<reference evidence="1 2" key="1">
    <citation type="submission" date="2020-03" db="EMBL/GenBank/DDBJ databases">
        <title>WGS of actinomycetes isolated from Thailand.</title>
        <authorList>
            <person name="Thawai C."/>
        </authorList>
    </citation>
    <scope>NUCLEOTIDE SEQUENCE [LARGE SCALE GENOMIC DNA]</scope>
    <source>
        <strain evidence="1 2">SBST2-5</strain>
    </source>
</reference>
<dbReference type="EMBL" id="JAATEM010000021">
    <property type="protein sequence ID" value="NJP52005.1"/>
    <property type="molecule type" value="Genomic_DNA"/>
</dbReference>
<name>A0ABX1AA04_9ACTN</name>
<keyword evidence="2" id="KW-1185">Reference proteome</keyword>
<comment type="caution">
    <text evidence="1">The sequence shown here is derived from an EMBL/GenBank/DDBJ whole genome shotgun (WGS) entry which is preliminary data.</text>
</comment>
<dbReference type="Proteomes" id="UP000730591">
    <property type="component" value="Unassembled WGS sequence"/>
</dbReference>
<gene>
    <name evidence="1" type="ORF">HCJ93_18615</name>
</gene>